<dbReference type="GO" id="GO:0009243">
    <property type="term" value="P:O antigen biosynthetic process"/>
    <property type="evidence" value="ECO:0007669"/>
    <property type="project" value="InterPro"/>
</dbReference>
<dbReference type="AlphaFoldDB" id="A0A9D1HYY7"/>
<evidence type="ECO:0000313" key="3">
    <source>
        <dbReference type="Proteomes" id="UP000824078"/>
    </source>
</evidence>
<dbReference type="Gene3D" id="3.90.550.10">
    <property type="entry name" value="Spore Coat Polysaccharide Biosynthesis Protein SpsA, Chain A"/>
    <property type="match status" value="1"/>
</dbReference>
<reference evidence="2" key="2">
    <citation type="journal article" date="2021" name="PeerJ">
        <title>Extensive microbial diversity within the chicken gut microbiome revealed by metagenomics and culture.</title>
        <authorList>
            <person name="Gilroy R."/>
            <person name="Ravi A."/>
            <person name="Getino M."/>
            <person name="Pursley I."/>
            <person name="Horton D.L."/>
            <person name="Alikhan N.F."/>
            <person name="Baker D."/>
            <person name="Gharbi K."/>
            <person name="Hall N."/>
            <person name="Watson M."/>
            <person name="Adriaenssens E.M."/>
            <person name="Foster-Nyarko E."/>
            <person name="Jarju S."/>
            <person name="Secka A."/>
            <person name="Antonio M."/>
            <person name="Oren A."/>
            <person name="Chaudhuri R.R."/>
            <person name="La Ragione R."/>
            <person name="Hildebrand F."/>
            <person name="Pallen M.J."/>
        </authorList>
    </citation>
    <scope>NUCLEOTIDE SEQUENCE</scope>
    <source>
        <strain evidence="2">ChiHjej12B11-29160</strain>
    </source>
</reference>
<protein>
    <submittedName>
        <fullName evidence="2">Glucose-1-phosphate cytidylyltransferase</fullName>
        <ecNumber evidence="2">2.7.7.33</ecNumber>
    </submittedName>
</protein>
<reference evidence="2" key="1">
    <citation type="submission" date="2020-10" db="EMBL/GenBank/DDBJ databases">
        <authorList>
            <person name="Gilroy R."/>
        </authorList>
    </citation>
    <scope>NUCLEOTIDE SEQUENCE</scope>
    <source>
        <strain evidence="2">ChiHjej12B11-29160</strain>
    </source>
</reference>
<comment type="caution">
    <text evidence="2">The sequence shown here is derived from an EMBL/GenBank/DDBJ whole genome shotgun (WGS) entry which is preliminary data.</text>
</comment>
<gene>
    <name evidence="2" type="primary">rfbF</name>
    <name evidence="2" type="ORF">IAD17_08070</name>
</gene>
<dbReference type="NCBIfam" id="TIGR02623">
    <property type="entry name" value="G1P_cyt_trans"/>
    <property type="match status" value="1"/>
</dbReference>
<dbReference type="CDD" id="cd02524">
    <property type="entry name" value="G1P_cytidylyltransferase"/>
    <property type="match status" value="1"/>
</dbReference>
<accession>A0A9D1HYY7</accession>
<proteinExistence type="predicted"/>
<organism evidence="2 3">
    <name type="scientific">Candidatus Coprovicinus avistercoris</name>
    <dbReference type="NCBI Taxonomy" id="2840754"/>
    <lineage>
        <taxon>Bacteria</taxon>
        <taxon>Bacillati</taxon>
        <taxon>Actinomycetota</taxon>
        <taxon>Coriobacteriia</taxon>
        <taxon>Coriobacteriales</taxon>
        <taxon>Coriobacteriaceae</taxon>
        <taxon>Coriobacteriaceae incertae sedis</taxon>
        <taxon>Candidatus Coprovicinus</taxon>
    </lineage>
</organism>
<dbReference type="EMBL" id="DVMQ01000022">
    <property type="protein sequence ID" value="HIU24857.1"/>
    <property type="molecule type" value="Genomic_DNA"/>
</dbReference>
<dbReference type="InterPro" id="IPR046981">
    <property type="entry name" value="G1P_cyt_trans"/>
</dbReference>
<feature type="domain" description="Nucleotidyl transferase" evidence="1">
    <location>
        <begin position="2"/>
        <end position="237"/>
    </location>
</feature>
<keyword evidence="2" id="KW-0548">Nucleotidyltransferase</keyword>
<dbReference type="InterPro" id="IPR013446">
    <property type="entry name" value="G1P_cyt_trans-like"/>
</dbReference>
<sequence>MKVVILAGGFGSRISEESHLRPKPMIEIGGRPILWHIMKGFSHYGFNDFIVCAGYKQQVIKTYFNDYFLEMSDVTFDYRNGSKDIEVHSTIAEPWRVTVADTGFSTMTAGRIKRIQKYIGNEPFLLTYGDGVSDVNPNDIIAHHKKVGGLVTITGVVLNQRFGVLDIDKDCRISSFREKREADNAFINGGFMVVEPEVFDVIGTSGMPADEEDFSGVTMERLAREGQLTVFPYEGFWRCMDTQRDKQRLEKLWDSGKAPWKVW</sequence>
<dbReference type="PANTHER" id="PTHR47183">
    <property type="entry name" value="GLUCOSE-1-PHOSPHATE CYTIDYLYLTRANSFERASE-RELATED"/>
    <property type="match status" value="1"/>
</dbReference>
<name>A0A9D1HYY7_9ACTN</name>
<dbReference type="Proteomes" id="UP000824078">
    <property type="component" value="Unassembled WGS sequence"/>
</dbReference>
<dbReference type="InterPro" id="IPR005835">
    <property type="entry name" value="NTP_transferase_dom"/>
</dbReference>
<evidence type="ECO:0000259" key="1">
    <source>
        <dbReference type="Pfam" id="PF00483"/>
    </source>
</evidence>
<dbReference type="InterPro" id="IPR029044">
    <property type="entry name" value="Nucleotide-diphossugar_trans"/>
</dbReference>
<dbReference type="EC" id="2.7.7.33" evidence="2"/>
<dbReference type="SUPFAM" id="SSF53448">
    <property type="entry name" value="Nucleotide-diphospho-sugar transferases"/>
    <property type="match status" value="1"/>
</dbReference>
<dbReference type="GO" id="GO:0047343">
    <property type="term" value="F:glucose-1-phosphate cytidylyltransferase activity"/>
    <property type="evidence" value="ECO:0007669"/>
    <property type="project" value="UniProtKB-EC"/>
</dbReference>
<dbReference type="PANTHER" id="PTHR47183:SF1">
    <property type="entry name" value="GLUCOSE-1-PHOSPHATE CYTIDYLYLTRANSFERASE"/>
    <property type="match status" value="1"/>
</dbReference>
<evidence type="ECO:0000313" key="2">
    <source>
        <dbReference type="EMBL" id="HIU24857.1"/>
    </source>
</evidence>
<keyword evidence="2" id="KW-0808">Transferase</keyword>
<dbReference type="Pfam" id="PF00483">
    <property type="entry name" value="NTP_transferase"/>
    <property type="match status" value="1"/>
</dbReference>